<dbReference type="EMBL" id="OU594953">
    <property type="protein sequence ID" value="CAG9279634.1"/>
    <property type="molecule type" value="Genomic_DNA"/>
</dbReference>
<accession>A0A8J9SH65</accession>
<evidence type="ECO:0000256" key="11">
    <source>
        <dbReference type="SAM" id="Phobius"/>
    </source>
</evidence>
<evidence type="ECO:0000256" key="4">
    <source>
        <dbReference type="ARBA" id="ARBA00022692"/>
    </source>
</evidence>
<comment type="similarity">
    <text evidence="3 10">Belongs to the peptidase S10 family.</text>
</comment>
<keyword evidence="8" id="KW-0333">Golgi apparatus</keyword>
<keyword evidence="10" id="KW-0645">Protease</keyword>
<reference evidence="12" key="1">
    <citation type="submission" date="2022-02" db="EMBL/GenBank/DDBJ databases">
        <authorList>
            <person name="Giguere J D."/>
        </authorList>
    </citation>
    <scope>NUCLEOTIDE SEQUENCE</scope>
    <source>
        <strain evidence="12">CCAP 1055/1</strain>
    </source>
</reference>
<dbReference type="InterPro" id="IPR029058">
    <property type="entry name" value="AB_hydrolase_fold"/>
</dbReference>
<keyword evidence="10" id="KW-0121">Carboxypeptidase</keyword>
<dbReference type="InterPro" id="IPR001563">
    <property type="entry name" value="Peptidase_S10"/>
</dbReference>
<keyword evidence="4 11" id="KW-0812">Transmembrane</keyword>
<feature type="transmembrane region" description="Helical" evidence="11">
    <location>
        <begin position="517"/>
        <end position="537"/>
    </location>
</feature>
<keyword evidence="5" id="KW-0053">Apoptosis</keyword>
<protein>
    <recommendedName>
        <fullName evidence="10">Carboxypeptidase</fullName>
        <ecNumber evidence="10">3.4.16.-</ecNumber>
    </recommendedName>
</protein>
<dbReference type="AlphaFoldDB" id="A0A8J9SH65"/>
<evidence type="ECO:0000256" key="2">
    <source>
        <dbReference type="ARBA" id="ARBA00004393"/>
    </source>
</evidence>
<dbReference type="PROSITE" id="PS00131">
    <property type="entry name" value="CARBOXYPEPT_SER_SER"/>
    <property type="match status" value="1"/>
</dbReference>
<proteinExistence type="inferred from homology"/>
<dbReference type="EC" id="3.4.16.-" evidence="10"/>
<keyword evidence="7 11" id="KW-1133">Transmembrane helix</keyword>
<evidence type="ECO:0000256" key="9">
    <source>
        <dbReference type="ARBA" id="ARBA00023136"/>
    </source>
</evidence>
<comment type="catalytic activity">
    <reaction evidence="1">
        <text>Preferential release of a C-terminal arginine or lysine residue.</text>
        <dbReference type="EC" id="3.4.16.6"/>
    </reaction>
</comment>
<evidence type="ECO:0000313" key="12">
    <source>
        <dbReference type="EMBL" id="CAG9279634.1"/>
    </source>
</evidence>
<dbReference type="GO" id="GO:0004185">
    <property type="term" value="F:serine-type carboxypeptidase activity"/>
    <property type="evidence" value="ECO:0007669"/>
    <property type="project" value="UniProtKB-UniRule"/>
</dbReference>
<dbReference type="Pfam" id="PF00450">
    <property type="entry name" value="Peptidase_S10"/>
    <property type="match status" value="1"/>
</dbReference>
<dbReference type="SUPFAM" id="SSF53474">
    <property type="entry name" value="alpha/beta-Hydrolases"/>
    <property type="match status" value="1"/>
</dbReference>
<evidence type="ECO:0000256" key="3">
    <source>
        <dbReference type="ARBA" id="ARBA00009431"/>
    </source>
</evidence>
<gene>
    <name evidence="12" type="ORF">PTTT1_LOCUS10704</name>
</gene>
<keyword evidence="10" id="KW-0378">Hydrolase</keyword>
<dbReference type="GO" id="GO:0005794">
    <property type="term" value="C:Golgi apparatus"/>
    <property type="evidence" value="ECO:0007669"/>
    <property type="project" value="UniProtKB-SubCell"/>
</dbReference>
<dbReference type="PROSITE" id="PS00560">
    <property type="entry name" value="CARBOXYPEPT_SER_HIS"/>
    <property type="match status" value="1"/>
</dbReference>
<evidence type="ECO:0000256" key="8">
    <source>
        <dbReference type="ARBA" id="ARBA00023034"/>
    </source>
</evidence>
<dbReference type="PANTHER" id="PTHR11802">
    <property type="entry name" value="SERINE PROTEASE FAMILY S10 SERINE CARBOXYPEPTIDASE"/>
    <property type="match status" value="1"/>
</dbReference>
<evidence type="ECO:0000256" key="6">
    <source>
        <dbReference type="ARBA" id="ARBA00022729"/>
    </source>
</evidence>
<dbReference type="GO" id="GO:0006508">
    <property type="term" value="P:proteolysis"/>
    <property type="evidence" value="ECO:0007669"/>
    <property type="project" value="UniProtKB-KW"/>
</dbReference>
<keyword evidence="9 11" id="KW-0472">Membrane</keyword>
<evidence type="ECO:0000256" key="1">
    <source>
        <dbReference type="ARBA" id="ARBA00001003"/>
    </source>
</evidence>
<keyword evidence="6" id="KW-0732">Signal</keyword>
<dbReference type="Proteomes" id="UP000836788">
    <property type="component" value="Chromosome 12"/>
</dbReference>
<dbReference type="PANTHER" id="PTHR11802:SF190">
    <property type="entry name" value="PHEROMONE-PROCESSING CARBOXYPEPTIDASE KEX1"/>
    <property type="match status" value="1"/>
</dbReference>
<evidence type="ECO:0000256" key="7">
    <source>
        <dbReference type="ARBA" id="ARBA00022989"/>
    </source>
</evidence>
<sequence>MVLKTPQDFEVHGLEDIQPAYADFPGKMYAGTLPTNNGSRRGEMMFWMFEPDTQLVPESMVIWLNGGPGCSSFNCGIMMEHSPVTQPLHAAGYCCLKPTPDLSINEHTWTKATTMLYVEQPIGTGFSYGDPLPETERDAAGDIDAFLQNFYGVFEHLKPYDFFIFGESYAGMFVPSFTRFIHLRNQKAIEDRDESRFLVPLKGAALGNGWVDGKIQGPATIDYSWWHGLIDKPTRDALHTQWNNCMYQLGTENDVEPPPFHPFNVQDDCGMMWGILQAAGNPNAYDITTWDPNVDQITFTSEGFYNTPAVIESLHAPTNITWHGCRWGEGRRRLVSAQQLEQHRRLYMDNDRPLSVVPYIAEVLDAGIPVLVYNGDRDMTTNMVGQELTLNAMEWSGKDDWLDAPRGLWKVNDYPAGWTKEHKGLTFIVVYNSGHMVPYNQAAPAYDLVTRFLKGQSYMDTVLPAIRIKAHDTTEAKGQTNMFESTILDASVLPTLATSTTPAIENNLFLNASQWELIGVAAVSMIVGFSLAVFFLGKRAGIRKGRYQPVPDADI</sequence>
<evidence type="ECO:0000256" key="5">
    <source>
        <dbReference type="ARBA" id="ARBA00022703"/>
    </source>
</evidence>
<dbReference type="Gene3D" id="3.40.50.1820">
    <property type="entry name" value="alpha/beta hydrolase"/>
    <property type="match status" value="1"/>
</dbReference>
<dbReference type="InterPro" id="IPR018202">
    <property type="entry name" value="Ser_caboxypep_ser_AS"/>
</dbReference>
<dbReference type="InterPro" id="IPR033124">
    <property type="entry name" value="Ser_caboxypep_his_AS"/>
</dbReference>
<evidence type="ECO:0000256" key="10">
    <source>
        <dbReference type="RuleBase" id="RU361156"/>
    </source>
</evidence>
<comment type="subcellular location">
    <subcellularLocation>
        <location evidence="2">Golgi apparatus</location>
        <location evidence="2">trans-Golgi network membrane</location>
        <topology evidence="2">Single-pass type I membrane protein</topology>
    </subcellularLocation>
</comment>
<name>A0A8J9SH65_PHATR</name>
<organism evidence="12">
    <name type="scientific">Phaeodactylum tricornutum</name>
    <name type="common">Diatom</name>
    <dbReference type="NCBI Taxonomy" id="2850"/>
    <lineage>
        <taxon>Eukaryota</taxon>
        <taxon>Sar</taxon>
        <taxon>Stramenopiles</taxon>
        <taxon>Ochrophyta</taxon>
        <taxon>Bacillariophyta</taxon>
        <taxon>Bacillariophyceae</taxon>
        <taxon>Bacillariophycidae</taxon>
        <taxon>Naviculales</taxon>
        <taxon>Phaeodactylaceae</taxon>
        <taxon>Phaeodactylum</taxon>
    </lineage>
</organism>
<dbReference type="PRINTS" id="PR00724">
    <property type="entry name" value="CRBOXYPTASEC"/>
</dbReference>